<dbReference type="InterPro" id="IPR052980">
    <property type="entry name" value="Crinkler_effector"/>
</dbReference>
<dbReference type="Proteomes" id="UP000789572">
    <property type="component" value="Unassembled WGS sequence"/>
</dbReference>
<comment type="caution">
    <text evidence="1">The sequence shown here is derived from an EMBL/GenBank/DDBJ whole genome shotgun (WGS) entry which is preliminary data.</text>
</comment>
<keyword evidence="2" id="KW-1185">Reference proteome</keyword>
<proteinExistence type="predicted"/>
<dbReference type="SUPFAM" id="SSF52540">
    <property type="entry name" value="P-loop containing nucleoside triphosphate hydrolases"/>
    <property type="match status" value="1"/>
</dbReference>
<evidence type="ECO:0000313" key="1">
    <source>
        <dbReference type="EMBL" id="CAG8606537.1"/>
    </source>
</evidence>
<protein>
    <submittedName>
        <fullName evidence="1">11001_t:CDS:1</fullName>
    </submittedName>
</protein>
<gene>
    <name evidence="1" type="ORF">POCULU_LOCUS7737</name>
</gene>
<sequence>AALRAYFTKNPTQEEKASTILSTCEDDDARELCYDTHQTQLIVVPSKRRKIETEIEDENTQVIERFVTEALKTDLNEQVIVLPPLLKDSSEIKIYRRDCYDHIKEFILKSSPYNRFCITGNPGTGKTVFGFFMMSVLLQLHYRLLVDGVHNAYLVGFNRETGAVELEWILDDSHYAYRAKKDDVWCIIDSKKPRIDHDFSLGRFIMVSSPREEYIKNFNKYPHTLKMYMPIWTINEILFSN</sequence>
<name>A0A9N9CK17_9GLOM</name>
<dbReference type="AlphaFoldDB" id="A0A9N9CK17"/>
<dbReference type="InterPro" id="IPR027417">
    <property type="entry name" value="P-loop_NTPase"/>
</dbReference>
<dbReference type="PANTHER" id="PTHR33129:SF1">
    <property type="entry name" value="ATP-BINDING PROTEIN"/>
    <property type="match status" value="1"/>
</dbReference>
<evidence type="ECO:0000313" key="2">
    <source>
        <dbReference type="Proteomes" id="UP000789572"/>
    </source>
</evidence>
<organism evidence="1 2">
    <name type="scientific">Paraglomus occultum</name>
    <dbReference type="NCBI Taxonomy" id="144539"/>
    <lineage>
        <taxon>Eukaryota</taxon>
        <taxon>Fungi</taxon>
        <taxon>Fungi incertae sedis</taxon>
        <taxon>Mucoromycota</taxon>
        <taxon>Glomeromycotina</taxon>
        <taxon>Glomeromycetes</taxon>
        <taxon>Paraglomerales</taxon>
        <taxon>Paraglomeraceae</taxon>
        <taxon>Paraglomus</taxon>
    </lineage>
</organism>
<accession>A0A9N9CK17</accession>
<dbReference type="OrthoDB" id="2442361at2759"/>
<feature type="non-terminal residue" evidence="1">
    <location>
        <position position="1"/>
    </location>
</feature>
<reference evidence="1" key="1">
    <citation type="submission" date="2021-06" db="EMBL/GenBank/DDBJ databases">
        <authorList>
            <person name="Kallberg Y."/>
            <person name="Tangrot J."/>
            <person name="Rosling A."/>
        </authorList>
    </citation>
    <scope>NUCLEOTIDE SEQUENCE</scope>
    <source>
        <strain evidence="1">IA702</strain>
    </source>
</reference>
<dbReference type="EMBL" id="CAJVPJ010001879">
    <property type="protein sequence ID" value="CAG8606537.1"/>
    <property type="molecule type" value="Genomic_DNA"/>
</dbReference>
<dbReference type="PANTHER" id="PTHR33129">
    <property type="entry name" value="PROTEIN KINASE DOMAIN-CONTAINING PROTEIN-RELATED"/>
    <property type="match status" value="1"/>
</dbReference>